<dbReference type="Proteomes" id="UP001302367">
    <property type="component" value="Chromosome 6"/>
</dbReference>
<keyword evidence="14" id="KW-1185">Reference proteome</keyword>
<evidence type="ECO:0000313" key="13">
    <source>
        <dbReference type="EMBL" id="WPB05231.1"/>
    </source>
</evidence>
<organism evidence="13 14">
    <name type="scientific">Cercospora beticola</name>
    <name type="common">Sugarbeet leaf spot fungus</name>
    <dbReference type="NCBI Taxonomy" id="122368"/>
    <lineage>
        <taxon>Eukaryota</taxon>
        <taxon>Fungi</taxon>
        <taxon>Dikarya</taxon>
        <taxon>Ascomycota</taxon>
        <taxon>Pezizomycotina</taxon>
        <taxon>Dothideomycetes</taxon>
        <taxon>Dothideomycetidae</taxon>
        <taxon>Mycosphaerellales</taxon>
        <taxon>Mycosphaerellaceae</taxon>
        <taxon>Cercospora</taxon>
    </lineage>
</organism>
<evidence type="ECO:0008006" key="15">
    <source>
        <dbReference type="Google" id="ProtNLM"/>
    </source>
</evidence>
<keyword evidence="6" id="KW-0999">Mitochondrion inner membrane</keyword>
<evidence type="ECO:0000256" key="6">
    <source>
        <dbReference type="ARBA" id="ARBA00022792"/>
    </source>
</evidence>
<evidence type="ECO:0000256" key="12">
    <source>
        <dbReference type="SAM" id="MobiDB-lite"/>
    </source>
</evidence>
<dbReference type="SUPFAM" id="SSF103506">
    <property type="entry name" value="Mitochondrial carrier"/>
    <property type="match status" value="1"/>
</dbReference>
<evidence type="ECO:0000256" key="8">
    <source>
        <dbReference type="ARBA" id="ARBA00023136"/>
    </source>
</evidence>
<evidence type="ECO:0000256" key="10">
    <source>
        <dbReference type="RuleBase" id="RU000488"/>
    </source>
</evidence>
<dbReference type="InterPro" id="IPR052217">
    <property type="entry name" value="Mito/Peroxisomal_Carrier"/>
</dbReference>
<dbReference type="InterPro" id="IPR023395">
    <property type="entry name" value="MCP_dom_sf"/>
</dbReference>
<dbReference type="PROSITE" id="PS50920">
    <property type="entry name" value="SOLCAR"/>
    <property type="match status" value="3"/>
</dbReference>
<keyword evidence="4 9" id="KW-0812">Transmembrane</keyword>
<evidence type="ECO:0000256" key="3">
    <source>
        <dbReference type="ARBA" id="ARBA00022448"/>
    </source>
</evidence>
<keyword evidence="8 9" id="KW-0472">Membrane</keyword>
<keyword evidence="6" id="KW-0496">Mitochondrion</keyword>
<gene>
    <name evidence="13" type="ORF">RHO25_009882</name>
</gene>
<evidence type="ECO:0000256" key="4">
    <source>
        <dbReference type="ARBA" id="ARBA00022692"/>
    </source>
</evidence>
<evidence type="ECO:0000256" key="5">
    <source>
        <dbReference type="ARBA" id="ARBA00022737"/>
    </source>
</evidence>
<keyword evidence="11" id="KW-0175">Coiled coil</keyword>
<evidence type="ECO:0000256" key="9">
    <source>
        <dbReference type="PROSITE-ProRule" id="PRU00282"/>
    </source>
</evidence>
<accession>A0ABZ0P0A3</accession>
<dbReference type="EMBL" id="CP134189">
    <property type="protein sequence ID" value="WPB05231.1"/>
    <property type="molecule type" value="Genomic_DNA"/>
</dbReference>
<comment type="subcellular location">
    <subcellularLocation>
        <location evidence="1">Membrane</location>
        <topology evidence="1">Multi-pass membrane protein</topology>
    </subcellularLocation>
</comment>
<feature type="region of interest" description="Disordered" evidence="12">
    <location>
        <begin position="308"/>
        <end position="327"/>
    </location>
</feature>
<feature type="repeat" description="Solcar" evidence="9">
    <location>
        <begin position="276"/>
        <end position="396"/>
    </location>
</feature>
<evidence type="ECO:0000256" key="11">
    <source>
        <dbReference type="SAM" id="Coils"/>
    </source>
</evidence>
<keyword evidence="5" id="KW-0677">Repeat</keyword>
<dbReference type="Pfam" id="PF00153">
    <property type="entry name" value="Mito_carr"/>
    <property type="match status" value="3"/>
</dbReference>
<dbReference type="GeneID" id="35432455"/>
<evidence type="ECO:0000256" key="2">
    <source>
        <dbReference type="ARBA" id="ARBA00006375"/>
    </source>
</evidence>
<feature type="repeat" description="Solcar" evidence="9">
    <location>
        <begin position="171"/>
        <end position="269"/>
    </location>
</feature>
<evidence type="ECO:0000313" key="14">
    <source>
        <dbReference type="Proteomes" id="UP001302367"/>
    </source>
</evidence>
<sequence length="450" mass="47974">MSSKAAGFFEYNSQLVSSFYEQIVSLNGAKFTPEDAFTLYHLVTEEQYGSRTGAAVGPILPALGHALAGGLASAVAKATVYPIDTIVTRMQVQKQLKGDKEAPSAASNADAEYKDPIDAAKKIYKSEGGLKGFYAGLNSDVVKGIADSFLFFLAYNAVRDQMLKKQGGKQMSILKELSVGILAGGISKAVTQPISNIVVRQQTAALVAARDPTSSTTPAQSDRLSVKDVALQIRNEKGIAGFWAGYSAQLILTLNPAITFAVDNLLKGLVPKDRRDNASATFLVAALSKVIATTITYPVMLAKSRAQAAGSSPEEGDPSEHYVSVNDSADRKTQVKQAIKRVAQLLEGQTRIFVALKKIYRDEGAKGMYSGLEGEVVKGFLQHGITMAAKDGVHVGVVQLYYVVLKLTKRWDAELAKAQEQAAELAKDAAHKVEDVALSAAEAAKKAVGQ</sequence>
<feature type="coiled-coil region" evidence="11">
    <location>
        <begin position="408"/>
        <end position="435"/>
    </location>
</feature>
<name>A0ABZ0P0A3_CERBT</name>
<dbReference type="Gene3D" id="1.50.40.10">
    <property type="entry name" value="Mitochondrial carrier domain"/>
    <property type="match status" value="1"/>
</dbReference>
<dbReference type="PANTHER" id="PTHR45939:SF2">
    <property type="entry name" value="CARRIER PROTEIN, PUTATIVE (AFU_ORTHOLOGUE AFUA_2G13870)-RELATED"/>
    <property type="match status" value="1"/>
</dbReference>
<dbReference type="InterPro" id="IPR018108">
    <property type="entry name" value="MCP_transmembrane"/>
</dbReference>
<protein>
    <recommendedName>
        <fullName evidence="15">Mitochondrial carrier</fullName>
    </recommendedName>
</protein>
<evidence type="ECO:0000256" key="1">
    <source>
        <dbReference type="ARBA" id="ARBA00004141"/>
    </source>
</evidence>
<comment type="similarity">
    <text evidence="2 10">Belongs to the mitochondrial carrier (TC 2.A.29) family.</text>
</comment>
<dbReference type="RefSeq" id="XP_065459298.1">
    <property type="nucleotide sequence ID" value="XM_065603226.1"/>
</dbReference>
<proteinExistence type="inferred from homology"/>
<dbReference type="PANTHER" id="PTHR45939">
    <property type="entry name" value="PEROXISOMAL MEMBRANE PROTEIN PMP34-RELATED"/>
    <property type="match status" value="1"/>
</dbReference>
<keyword evidence="3 10" id="KW-0813">Transport</keyword>
<feature type="repeat" description="Solcar" evidence="9">
    <location>
        <begin position="60"/>
        <end position="161"/>
    </location>
</feature>
<reference evidence="13 14" key="1">
    <citation type="submission" date="2023-09" db="EMBL/GenBank/DDBJ databases">
        <title>Complete-Gapless Cercospora beticola genome.</title>
        <authorList>
            <person name="Wyatt N.A."/>
            <person name="Spanner R.E."/>
            <person name="Bolton M.D."/>
        </authorList>
    </citation>
    <scope>NUCLEOTIDE SEQUENCE [LARGE SCALE GENOMIC DNA]</scope>
    <source>
        <strain evidence="13">Cb09-40</strain>
    </source>
</reference>
<keyword evidence="7" id="KW-1133">Transmembrane helix</keyword>
<evidence type="ECO:0000256" key="7">
    <source>
        <dbReference type="ARBA" id="ARBA00022989"/>
    </source>
</evidence>